<feature type="region of interest" description="Disordered" evidence="1">
    <location>
        <begin position="1"/>
        <end position="37"/>
    </location>
</feature>
<evidence type="ECO:0000256" key="1">
    <source>
        <dbReference type="SAM" id="MobiDB-lite"/>
    </source>
</evidence>
<feature type="compositionally biased region" description="Acidic residues" evidence="1">
    <location>
        <begin position="235"/>
        <end position="244"/>
    </location>
</feature>
<gene>
    <name evidence="2" type="ORF">PIIN_11068</name>
</gene>
<keyword evidence="3" id="KW-1185">Reference proteome</keyword>
<dbReference type="AlphaFoldDB" id="G4U0J0"/>
<feature type="region of interest" description="Disordered" evidence="1">
    <location>
        <begin position="348"/>
        <end position="372"/>
    </location>
</feature>
<sequence>MDALSDGLVQPGRGPSHSDPDASEPANKAKIAKMSPEEQEKVLKTAEILFGVSDRQLDRHQRALGFVTCRHRVETTWKKGEPLPDSSENTGGSGYFSASTAPSALLAFVGWKFDQLRKGDPKQLDRYPPLDIIGCRATRDNLEDLASEPPSTRDCHRGICSSLRHARDSFSLNSREFVLIPSHWSEPVTKDILQWYDPEAGPRDHQPLQEPIPKKLPLTDPINDSPAQATSFTPEDPEEEEELADNDHEFDVMSSPPRKQTERESMTEPRHFIESELLRRRLLSSLDALGDPMVMEAVFESKKYKEIRATSRRLFQYYKNKMRLQSIVEDGKSRDRTLARVRRTSAWGSRDVQGRYASTPTAALDSGNHCDE</sequence>
<organism evidence="2 3">
    <name type="scientific">Serendipita indica (strain DSM 11827)</name>
    <name type="common">Root endophyte fungus</name>
    <name type="synonym">Piriformospora indica</name>
    <dbReference type="NCBI Taxonomy" id="1109443"/>
    <lineage>
        <taxon>Eukaryota</taxon>
        <taxon>Fungi</taxon>
        <taxon>Dikarya</taxon>
        <taxon>Basidiomycota</taxon>
        <taxon>Agaricomycotina</taxon>
        <taxon>Agaricomycetes</taxon>
        <taxon>Sebacinales</taxon>
        <taxon>Serendipitaceae</taxon>
        <taxon>Serendipita</taxon>
    </lineage>
</organism>
<dbReference type="InParanoid" id="G4U0J0"/>
<reference evidence="2 3" key="1">
    <citation type="journal article" date="2011" name="PLoS Pathog.">
        <title>Endophytic Life Strategies Decoded by Genome and Transcriptome Analyses of the Mutualistic Root Symbiont Piriformospora indica.</title>
        <authorList>
            <person name="Zuccaro A."/>
            <person name="Lahrmann U."/>
            <person name="Guldener U."/>
            <person name="Langen G."/>
            <person name="Pfiffi S."/>
            <person name="Biedenkopf D."/>
            <person name="Wong P."/>
            <person name="Samans B."/>
            <person name="Grimm C."/>
            <person name="Basiewicz M."/>
            <person name="Murat C."/>
            <person name="Martin F."/>
            <person name="Kogel K.H."/>
        </authorList>
    </citation>
    <scope>NUCLEOTIDE SEQUENCE [LARGE SCALE GENOMIC DNA]</scope>
    <source>
        <strain evidence="2 3">DSM 11827</strain>
    </source>
</reference>
<protein>
    <submittedName>
        <fullName evidence="2">Uncharacterized protein</fullName>
    </submittedName>
</protein>
<dbReference type="HOGENOM" id="CLU_744179_0_0_1"/>
<proteinExistence type="predicted"/>
<feature type="region of interest" description="Disordered" evidence="1">
    <location>
        <begin position="197"/>
        <end position="267"/>
    </location>
</feature>
<evidence type="ECO:0000313" key="3">
    <source>
        <dbReference type="Proteomes" id="UP000007148"/>
    </source>
</evidence>
<comment type="caution">
    <text evidence="2">The sequence shown here is derived from an EMBL/GenBank/DDBJ whole genome shotgun (WGS) entry which is preliminary data.</text>
</comment>
<evidence type="ECO:0000313" key="2">
    <source>
        <dbReference type="EMBL" id="CCA77083.1"/>
    </source>
</evidence>
<dbReference type="EMBL" id="CAFZ01001252">
    <property type="protein sequence ID" value="CCA77083.1"/>
    <property type="molecule type" value="Genomic_DNA"/>
</dbReference>
<dbReference type="Proteomes" id="UP000007148">
    <property type="component" value="Unassembled WGS sequence"/>
</dbReference>
<name>G4U0J0_SERID</name>
<accession>G4U0J0</accession>